<evidence type="ECO:0000256" key="1">
    <source>
        <dbReference type="ARBA" id="ARBA00004370"/>
    </source>
</evidence>
<protein>
    <submittedName>
        <fullName evidence="6">Membrane protein</fullName>
    </submittedName>
</protein>
<dbReference type="Proteomes" id="UP000601041">
    <property type="component" value="Unassembled WGS sequence"/>
</dbReference>
<organism evidence="6 7">
    <name type="scientific">Pseudorhizobium halotolerans</name>
    <dbReference type="NCBI Taxonomy" id="1233081"/>
    <lineage>
        <taxon>Bacteria</taxon>
        <taxon>Pseudomonadati</taxon>
        <taxon>Pseudomonadota</taxon>
        <taxon>Alphaproteobacteria</taxon>
        <taxon>Hyphomicrobiales</taxon>
        <taxon>Rhizobiaceae</taxon>
        <taxon>Rhizobium/Agrobacterium group</taxon>
        <taxon>Pseudorhizobium</taxon>
    </lineage>
</organism>
<gene>
    <name evidence="6" type="ORF">RHAB21_00135</name>
</gene>
<evidence type="ECO:0000313" key="6">
    <source>
        <dbReference type="EMBL" id="CAD7023161.1"/>
    </source>
</evidence>
<evidence type="ECO:0000256" key="4">
    <source>
        <dbReference type="ARBA" id="ARBA00023136"/>
    </source>
</evidence>
<keyword evidence="2" id="KW-0812">Transmembrane</keyword>
<sequence length="415" mass="42966">MEPEKPNRRPKAKKEPTTIDLTAEEASVAEPVRSNDSDNGTDTSPETSFEEKQAAETAASSPPPTPESADAETSPEPMPTEPQPEPIAAPEDTGAQEEEPAPQARSSGPSASTLVAAGIFGGIVALALAGSMQYAGYLPAAAPSQDSSADIQALRQEVEALRQAPASAPAPDPEITSRLDALETAVAQRADDSGIEERLASLEQQLQSVQSASQGTASENSARLDELQGRLDTAEAKLNEPGAEEAAARAIAAAALKAAIDRGGAFAGELETFAAVSPDPQVADQLRPYAEDGVPTHAQLVERFASAREAILDAVSTPQEDQGITSRLMSSALSVVKVRRTGDTQGDSPEAIVSRMENALQSGDLSAAATEWNALPQEAKDASGDFKQALDARIAVNGLIGDALTRAVSETGAQN</sequence>
<feature type="compositionally biased region" description="Polar residues" evidence="5">
    <location>
        <begin position="37"/>
        <end position="47"/>
    </location>
</feature>
<dbReference type="InterPro" id="IPR019133">
    <property type="entry name" value="MIC60"/>
</dbReference>
<comment type="subcellular location">
    <subcellularLocation>
        <location evidence="1">Membrane</location>
    </subcellularLocation>
</comment>
<keyword evidence="7" id="KW-1185">Reference proteome</keyword>
<feature type="region of interest" description="Disordered" evidence="5">
    <location>
        <begin position="1"/>
        <end position="110"/>
    </location>
</feature>
<comment type="caution">
    <text evidence="6">The sequence shown here is derived from an EMBL/GenBank/DDBJ whole genome shotgun (WGS) entry which is preliminary data.</text>
</comment>
<evidence type="ECO:0000313" key="7">
    <source>
        <dbReference type="Proteomes" id="UP000601041"/>
    </source>
</evidence>
<evidence type="ECO:0000256" key="2">
    <source>
        <dbReference type="ARBA" id="ARBA00022692"/>
    </source>
</evidence>
<proteinExistence type="predicted"/>
<keyword evidence="4" id="KW-0472">Membrane</keyword>
<evidence type="ECO:0000256" key="3">
    <source>
        <dbReference type="ARBA" id="ARBA00022989"/>
    </source>
</evidence>
<dbReference type="EMBL" id="CABFWE030000001">
    <property type="protein sequence ID" value="CAD7023161.1"/>
    <property type="molecule type" value="Genomic_DNA"/>
</dbReference>
<dbReference type="RefSeq" id="WP_142586444.1">
    <property type="nucleotide sequence ID" value="NZ_CABFWE030000001.1"/>
</dbReference>
<accession>A0ABN7JCE8</accession>
<keyword evidence="3" id="KW-1133">Transmembrane helix</keyword>
<dbReference type="Pfam" id="PF09731">
    <property type="entry name" value="Mitofilin"/>
    <property type="match status" value="1"/>
</dbReference>
<feature type="compositionally biased region" description="Basic and acidic residues" evidence="5">
    <location>
        <begin position="1"/>
        <end position="17"/>
    </location>
</feature>
<name>A0ABN7JCE8_9HYPH</name>
<evidence type="ECO:0000256" key="5">
    <source>
        <dbReference type="SAM" id="MobiDB-lite"/>
    </source>
</evidence>
<reference evidence="6 7" key="1">
    <citation type="submission" date="2020-11" db="EMBL/GenBank/DDBJ databases">
        <authorList>
            <person name="Lassalle F."/>
        </authorList>
    </citation>
    <scope>NUCLEOTIDE SEQUENCE [LARGE SCALE GENOMIC DNA]</scope>
    <source>
        <strain evidence="6 7">AB21</strain>
    </source>
</reference>
<feature type="compositionally biased region" description="Pro residues" evidence="5">
    <location>
        <begin position="76"/>
        <end position="87"/>
    </location>
</feature>